<feature type="domain" description="WRKY19-like zinc finger" evidence="2">
    <location>
        <begin position="348"/>
        <end position="372"/>
    </location>
</feature>
<dbReference type="EMBL" id="CP136892">
    <property type="protein sequence ID" value="WOL00778.1"/>
    <property type="molecule type" value="Genomic_DNA"/>
</dbReference>
<feature type="domain" description="WRKY19-like zinc finger" evidence="2">
    <location>
        <begin position="298"/>
        <end position="322"/>
    </location>
</feature>
<feature type="domain" description="WRKY19-like zinc finger" evidence="2">
    <location>
        <begin position="251"/>
        <end position="272"/>
    </location>
</feature>
<evidence type="ECO:0000256" key="1">
    <source>
        <dbReference type="SAM" id="MobiDB-lite"/>
    </source>
</evidence>
<reference evidence="3 4" key="1">
    <citation type="submission" date="2023-10" db="EMBL/GenBank/DDBJ databases">
        <title>Chromosome-scale genome assembly provides insights into flower coloration mechanisms of Canna indica.</title>
        <authorList>
            <person name="Li C."/>
        </authorList>
    </citation>
    <scope>NUCLEOTIDE SEQUENCE [LARGE SCALE GENOMIC DNA]</scope>
    <source>
        <tissue evidence="3">Flower</tissue>
    </source>
</reference>
<feature type="domain" description="WRKY19-like zinc finger" evidence="2">
    <location>
        <begin position="273"/>
        <end position="297"/>
    </location>
</feature>
<proteinExistence type="predicted"/>
<feature type="compositionally biased region" description="Low complexity" evidence="1">
    <location>
        <begin position="75"/>
        <end position="94"/>
    </location>
</feature>
<evidence type="ECO:0000313" key="4">
    <source>
        <dbReference type="Proteomes" id="UP001327560"/>
    </source>
</evidence>
<feature type="domain" description="WRKY19-like zinc finger" evidence="2">
    <location>
        <begin position="323"/>
        <end position="347"/>
    </location>
</feature>
<organism evidence="3 4">
    <name type="scientific">Canna indica</name>
    <name type="common">Indian-shot</name>
    <dbReference type="NCBI Taxonomy" id="4628"/>
    <lineage>
        <taxon>Eukaryota</taxon>
        <taxon>Viridiplantae</taxon>
        <taxon>Streptophyta</taxon>
        <taxon>Embryophyta</taxon>
        <taxon>Tracheophyta</taxon>
        <taxon>Spermatophyta</taxon>
        <taxon>Magnoliopsida</taxon>
        <taxon>Liliopsida</taxon>
        <taxon>Zingiberales</taxon>
        <taxon>Cannaceae</taxon>
        <taxon>Canna</taxon>
    </lineage>
</organism>
<dbReference type="Pfam" id="PF24906">
    <property type="entry name" value="Zf_WRKY19"/>
    <property type="match status" value="9"/>
</dbReference>
<accession>A0AAQ3Q9C8</accession>
<feature type="region of interest" description="Disordered" evidence="1">
    <location>
        <begin position="621"/>
        <end position="647"/>
    </location>
</feature>
<feature type="domain" description="WRKY19-like zinc finger" evidence="2">
    <location>
        <begin position="373"/>
        <end position="397"/>
    </location>
</feature>
<dbReference type="Proteomes" id="UP001327560">
    <property type="component" value="Chromosome 3"/>
</dbReference>
<evidence type="ECO:0000313" key="3">
    <source>
        <dbReference type="EMBL" id="WOL00778.1"/>
    </source>
</evidence>
<gene>
    <name evidence="3" type="ORF">Cni_G09491</name>
</gene>
<dbReference type="PANTHER" id="PTHR31827:SF61">
    <property type="entry name" value="OS01G0621900 PROTEIN"/>
    <property type="match status" value="1"/>
</dbReference>
<protein>
    <recommendedName>
        <fullName evidence="2">WRKY19-like zinc finger domain-containing protein</fullName>
    </recommendedName>
</protein>
<feature type="domain" description="WRKY19-like zinc finger" evidence="2">
    <location>
        <begin position="473"/>
        <end position="497"/>
    </location>
</feature>
<feature type="domain" description="WRKY19-like zinc finger" evidence="2">
    <location>
        <begin position="398"/>
        <end position="422"/>
    </location>
</feature>
<dbReference type="AlphaFoldDB" id="A0AAQ3Q9C8"/>
<dbReference type="PANTHER" id="PTHR31827">
    <property type="entry name" value="EMB|CAB89363.1"/>
    <property type="match status" value="1"/>
</dbReference>
<sequence length="647" mass="68250">MDNNRLGMFGFGLDVSSTNAFKSLAQYHTDTALQINSLGSCLNALSSKGIKRKWCDVDGIDMENPSLVLGLGRPSSSSDSSKKSSATACTMSSAKETDDGSSMDLGLDFDLSLSNENTVKSKKPALAFSKTLSIEPNFDLQLSLSVGASESVITGVAPGSVHHHHMLDNPITVNQVLTDDEGSASSSWKHGKKLLTHLNNTEKSSSFLPNQMIYAGHPNYSSSTMTQMLKRSVASTSRVTQPQRNSNTKDCQFPGCAKGARGASGLCIAHGGGRRCQKEGCNKGAEGRTIFCKAHGGGKRCQYLGCTKSAEGRTDYCIAHGGGRRCSRDGCTKAARGKTGLCIRHGGGNRCQKENCTKSAEGHSGLCISHGGGRRCKYPECTKGAQGSTNFCKAHGGGKRCMYLGCTKGAEGSSPFCKAHGGGKRCGFQGCTKCVHGGTQFCVAHGGGKRCAVLECTKSARGRTDFCVRHGGGKRCKAEGCGKSAQGSTDFCKSHGGGNRCSWGQPGSDFGTGRPPCDRFARGKTGLCAAHSALVEDHQVHGGHTLVAVNLDKQTLIPSEKLKDVDPGRFMDMESEKNTVLSWGGFHQNEYLHPRNPHNSKMDSLPEGRVHGGSLMAMLASGTSLGGHSASQVDGSSEHSLGARNWL</sequence>
<dbReference type="InterPro" id="IPR056866">
    <property type="entry name" value="Znf_WRKY19"/>
</dbReference>
<feature type="domain" description="WRKY19-like zinc finger" evidence="2">
    <location>
        <begin position="448"/>
        <end position="472"/>
    </location>
</feature>
<name>A0AAQ3Q9C8_9LILI</name>
<keyword evidence="4" id="KW-1185">Reference proteome</keyword>
<feature type="region of interest" description="Disordered" evidence="1">
    <location>
        <begin position="70"/>
        <end position="101"/>
    </location>
</feature>
<evidence type="ECO:0000259" key="2">
    <source>
        <dbReference type="Pfam" id="PF24906"/>
    </source>
</evidence>
<feature type="compositionally biased region" description="Polar residues" evidence="1">
    <location>
        <begin position="629"/>
        <end position="639"/>
    </location>
</feature>